<evidence type="ECO:0000259" key="7">
    <source>
        <dbReference type="Pfam" id="PF04083"/>
    </source>
</evidence>
<evidence type="ECO:0000256" key="6">
    <source>
        <dbReference type="ARBA" id="ARBA00023180"/>
    </source>
</evidence>
<sequence length="312" mass="35485">MLLEPKLNVHGQSISIQKLILNYIFPKDPDVVRVRKPEDIRTTTNNVTTLDFLGMVEKYGYTAEEHYVTTEDGYNLVIHRITGSPLFKGQTGKVVFLQTGLFGTSDCWVLIGAGKDLAFLLADKGYDVWLGNVRGSSYSRSHVKLSPRNKEFWQFSFHEIGTRDLPTMIDYVLDYTKQKSLHFVGISMGTTVLFVLLSMKPEYNAKIKLAVCLAPIAFWNEVSPMIQYVANMVTPIIYDVEKIKAPVAIFYGGNDLVALKSTIFELYKRLPNVVLLEEQKSFTHLDFIIAMNVNTLVYSRVIELFQEFDNKA</sequence>
<feature type="domain" description="Serine aminopeptidase S33" evidence="8">
    <location>
        <begin position="115"/>
        <end position="236"/>
    </location>
</feature>
<dbReference type="AlphaFoldDB" id="A0A158NLV8"/>
<accession>A0A158NLV8</accession>
<dbReference type="eggNOG" id="KOG2624">
    <property type="taxonomic scope" value="Eukaryota"/>
</dbReference>
<organism evidence="9 10">
    <name type="scientific">Atta cephalotes</name>
    <name type="common">Leafcutter ant</name>
    <dbReference type="NCBI Taxonomy" id="12957"/>
    <lineage>
        <taxon>Eukaryota</taxon>
        <taxon>Metazoa</taxon>
        <taxon>Ecdysozoa</taxon>
        <taxon>Arthropoda</taxon>
        <taxon>Hexapoda</taxon>
        <taxon>Insecta</taxon>
        <taxon>Pterygota</taxon>
        <taxon>Neoptera</taxon>
        <taxon>Endopterygota</taxon>
        <taxon>Hymenoptera</taxon>
        <taxon>Apocrita</taxon>
        <taxon>Aculeata</taxon>
        <taxon>Formicoidea</taxon>
        <taxon>Formicidae</taxon>
        <taxon>Myrmicinae</taxon>
        <taxon>Atta</taxon>
    </lineage>
</organism>
<dbReference type="EMBL" id="ADTU01019720">
    <property type="status" value="NOT_ANNOTATED_CDS"/>
    <property type="molecule type" value="Genomic_DNA"/>
</dbReference>
<evidence type="ECO:0000256" key="1">
    <source>
        <dbReference type="ARBA" id="ARBA00010701"/>
    </source>
</evidence>
<dbReference type="EMBL" id="ADTU01019721">
    <property type="status" value="NOT_ANNOTATED_CDS"/>
    <property type="molecule type" value="Genomic_DNA"/>
</dbReference>
<gene>
    <name evidence="9" type="primary">105621659</name>
</gene>
<dbReference type="Pfam" id="PF04083">
    <property type="entry name" value="Abhydro_lipase"/>
    <property type="match status" value="1"/>
</dbReference>
<keyword evidence="5" id="KW-0443">Lipid metabolism</keyword>
<evidence type="ECO:0000256" key="5">
    <source>
        <dbReference type="ARBA" id="ARBA00023098"/>
    </source>
</evidence>
<dbReference type="SUPFAM" id="SSF53474">
    <property type="entry name" value="alpha/beta-Hydrolases"/>
    <property type="match status" value="1"/>
</dbReference>
<evidence type="ECO:0000259" key="8">
    <source>
        <dbReference type="Pfam" id="PF12146"/>
    </source>
</evidence>
<dbReference type="OrthoDB" id="9974421at2759"/>
<dbReference type="InterPro" id="IPR006693">
    <property type="entry name" value="AB_hydrolase_lipase"/>
</dbReference>
<keyword evidence="4" id="KW-0442">Lipid degradation</keyword>
<dbReference type="PANTHER" id="PTHR11005">
    <property type="entry name" value="LYSOSOMAL ACID LIPASE-RELATED"/>
    <property type="match status" value="1"/>
</dbReference>
<dbReference type="GO" id="GO:0016042">
    <property type="term" value="P:lipid catabolic process"/>
    <property type="evidence" value="ECO:0007669"/>
    <property type="project" value="UniProtKB-KW"/>
</dbReference>
<dbReference type="InterPro" id="IPR029058">
    <property type="entry name" value="AB_hydrolase_fold"/>
</dbReference>
<keyword evidence="3" id="KW-0378">Hydrolase</keyword>
<dbReference type="KEGG" id="acep:105621659"/>
<evidence type="ECO:0000256" key="2">
    <source>
        <dbReference type="ARBA" id="ARBA00022729"/>
    </source>
</evidence>
<protein>
    <recommendedName>
        <fullName evidence="11">Partial AB-hydrolase lipase domain-containing protein</fullName>
    </recommendedName>
</protein>
<dbReference type="InParanoid" id="A0A158NLV8"/>
<keyword evidence="2" id="KW-0732">Signal</keyword>
<evidence type="ECO:0008006" key="11">
    <source>
        <dbReference type="Google" id="ProtNLM"/>
    </source>
</evidence>
<dbReference type="FunFam" id="3.40.50.1820:FF:000057">
    <property type="entry name" value="Lipase"/>
    <property type="match status" value="1"/>
</dbReference>
<evidence type="ECO:0000256" key="3">
    <source>
        <dbReference type="ARBA" id="ARBA00022801"/>
    </source>
</evidence>
<evidence type="ECO:0000313" key="9">
    <source>
        <dbReference type="EnsemblMetazoa" id="XP_012058516.1"/>
    </source>
</evidence>
<dbReference type="Pfam" id="PF12146">
    <property type="entry name" value="Hydrolase_4"/>
    <property type="match status" value="1"/>
</dbReference>
<dbReference type="EnsemblMetazoa" id="XM_012203126.1">
    <property type="protein sequence ID" value="XP_012058516.1"/>
    <property type="gene ID" value="LOC105621659"/>
</dbReference>
<proteinExistence type="inferred from homology"/>
<name>A0A158NLV8_ATTCE</name>
<evidence type="ECO:0000256" key="4">
    <source>
        <dbReference type="ARBA" id="ARBA00022963"/>
    </source>
</evidence>
<keyword evidence="6" id="KW-0325">Glycoprotein</keyword>
<reference evidence="9" key="2">
    <citation type="submission" date="2016-04" db="UniProtKB">
        <authorList>
            <consortium name="EnsemblMetazoa"/>
        </authorList>
    </citation>
    <scope>IDENTIFICATION</scope>
</reference>
<evidence type="ECO:0000313" key="10">
    <source>
        <dbReference type="Proteomes" id="UP000005205"/>
    </source>
</evidence>
<dbReference type="Proteomes" id="UP000005205">
    <property type="component" value="Unassembled WGS sequence"/>
</dbReference>
<reference evidence="10" key="1">
    <citation type="journal article" date="2011" name="PLoS Genet.">
        <title>The genome sequence of the leaf-cutter ant Atta cephalotes reveals insights into its obligate symbiotic lifestyle.</title>
        <authorList>
            <person name="Suen G."/>
            <person name="Teiling C."/>
            <person name="Li L."/>
            <person name="Holt C."/>
            <person name="Abouheif E."/>
            <person name="Bornberg-Bauer E."/>
            <person name="Bouffard P."/>
            <person name="Caldera E.J."/>
            <person name="Cash E."/>
            <person name="Cavanaugh A."/>
            <person name="Denas O."/>
            <person name="Elhaik E."/>
            <person name="Fave M.J."/>
            <person name="Gadau J."/>
            <person name="Gibson J.D."/>
            <person name="Graur D."/>
            <person name="Grubbs K.J."/>
            <person name="Hagen D.E."/>
            <person name="Harkins T.T."/>
            <person name="Helmkampf M."/>
            <person name="Hu H."/>
            <person name="Johnson B.R."/>
            <person name="Kim J."/>
            <person name="Marsh S.E."/>
            <person name="Moeller J.A."/>
            <person name="Munoz-Torres M.C."/>
            <person name="Murphy M.C."/>
            <person name="Naughton M.C."/>
            <person name="Nigam S."/>
            <person name="Overson R."/>
            <person name="Rajakumar R."/>
            <person name="Reese J.T."/>
            <person name="Scott J.J."/>
            <person name="Smith C.R."/>
            <person name="Tao S."/>
            <person name="Tsutsui N.D."/>
            <person name="Viljakainen L."/>
            <person name="Wissler L."/>
            <person name="Yandell M.D."/>
            <person name="Zimmer F."/>
            <person name="Taylor J."/>
            <person name="Slater S.C."/>
            <person name="Clifton S.W."/>
            <person name="Warren W.C."/>
            <person name="Elsik C.G."/>
            <person name="Smith C.D."/>
            <person name="Weinstock G.M."/>
            <person name="Gerardo N.M."/>
            <person name="Currie C.R."/>
        </authorList>
    </citation>
    <scope>NUCLEOTIDE SEQUENCE [LARGE SCALE GENOMIC DNA]</scope>
</reference>
<feature type="domain" description="Partial AB-hydrolase lipase" evidence="7">
    <location>
        <begin position="55"/>
        <end position="110"/>
    </location>
</feature>
<dbReference type="GO" id="GO:0016787">
    <property type="term" value="F:hydrolase activity"/>
    <property type="evidence" value="ECO:0007669"/>
    <property type="project" value="UniProtKB-KW"/>
</dbReference>
<comment type="similarity">
    <text evidence="1">Belongs to the AB hydrolase superfamily. Lipase family.</text>
</comment>
<keyword evidence="10" id="KW-1185">Reference proteome</keyword>
<dbReference type="EMBL" id="ADTU01019722">
    <property type="status" value="NOT_ANNOTATED_CDS"/>
    <property type="molecule type" value="Genomic_DNA"/>
</dbReference>
<dbReference type="InterPro" id="IPR022742">
    <property type="entry name" value="Hydrolase_4"/>
</dbReference>
<dbReference type="Gene3D" id="3.40.50.1820">
    <property type="entry name" value="alpha/beta hydrolase"/>
    <property type="match status" value="2"/>
</dbReference>